<dbReference type="PIRSF" id="PIRSF004505">
    <property type="entry name" value="MT_bac"/>
    <property type="match status" value="1"/>
</dbReference>
<dbReference type="EC" id="2.1.1.177" evidence="6"/>
<comment type="similarity">
    <text evidence="5 6">Belongs to the RNA methyltransferase RlmH family.</text>
</comment>
<proteinExistence type="inferred from homology"/>
<feature type="binding site" evidence="6">
    <location>
        <begin position="123"/>
        <end position="128"/>
    </location>
    <ligand>
        <name>S-adenosyl-L-methionine</name>
        <dbReference type="ChEBI" id="CHEBI:59789"/>
    </ligand>
</feature>
<feature type="binding site" evidence="6">
    <location>
        <position position="104"/>
    </location>
    <ligand>
        <name>S-adenosyl-L-methionine</name>
        <dbReference type="ChEBI" id="CHEBI:59789"/>
    </ligand>
</feature>
<comment type="subcellular location">
    <subcellularLocation>
        <location evidence="6">Cytoplasm</location>
    </subcellularLocation>
</comment>
<dbReference type="EMBL" id="LT837803">
    <property type="protein sequence ID" value="SMB21859.1"/>
    <property type="molecule type" value="Genomic_DNA"/>
</dbReference>
<dbReference type="Pfam" id="PF02590">
    <property type="entry name" value="SPOUT_MTase"/>
    <property type="match status" value="1"/>
</dbReference>
<organism evidence="7 8">
    <name type="scientific">Sterolibacterium denitrificans</name>
    <dbReference type="NCBI Taxonomy" id="157592"/>
    <lineage>
        <taxon>Bacteria</taxon>
        <taxon>Pseudomonadati</taxon>
        <taxon>Pseudomonadota</taxon>
        <taxon>Betaproteobacteria</taxon>
        <taxon>Nitrosomonadales</taxon>
        <taxon>Sterolibacteriaceae</taxon>
        <taxon>Sterolibacterium</taxon>
    </lineage>
</organism>
<name>A0A7Z7MU87_9PROT</name>
<keyword evidence="3 6" id="KW-0808">Transferase</keyword>
<dbReference type="SUPFAM" id="SSF75217">
    <property type="entry name" value="alpha/beta knot"/>
    <property type="match status" value="1"/>
</dbReference>
<dbReference type="CDD" id="cd18081">
    <property type="entry name" value="RlmH-like"/>
    <property type="match status" value="1"/>
</dbReference>
<reference evidence="7" key="1">
    <citation type="submission" date="2017-03" db="EMBL/GenBank/DDBJ databases">
        <authorList>
            <consortium name="AG Boll"/>
        </authorList>
    </citation>
    <scope>NUCLEOTIDE SEQUENCE [LARGE SCALE GENOMIC DNA]</scope>
    <source>
        <strain evidence="7">Chol</strain>
    </source>
</reference>
<comment type="subunit">
    <text evidence="6">Homodimer.</text>
</comment>
<evidence type="ECO:0000256" key="6">
    <source>
        <dbReference type="HAMAP-Rule" id="MF_00658"/>
    </source>
</evidence>
<evidence type="ECO:0000256" key="3">
    <source>
        <dbReference type="ARBA" id="ARBA00022679"/>
    </source>
</evidence>
<comment type="function">
    <text evidence="6">Specifically methylates the pseudouridine at position 1915 (m3Psi1915) in 23S rRNA.</text>
</comment>
<keyword evidence="8" id="KW-1185">Reference proteome</keyword>
<evidence type="ECO:0000256" key="1">
    <source>
        <dbReference type="ARBA" id="ARBA00022552"/>
    </source>
</evidence>
<comment type="catalytic activity">
    <reaction evidence="6">
        <text>pseudouridine(1915) in 23S rRNA + S-adenosyl-L-methionine = N(3)-methylpseudouridine(1915) in 23S rRNA + S-adenosyl-L-homocysteine + H(+)</text>
        <dbReference type="Rhea" id="RHEA:42752"/>
        <dbReference type="Rhea" id="RHEA-COMP:10221"/>
        <dbReference type="Rhea" id="RHEA-COMP:10222"/>
        <dbReference type="ChEBI" id="CHEBI:15378"/>
        <dbReference type="ChEBI" id="CHEBI:57856"/>
        <dbReference type="ChEBI" id="CHEBI:59789"/>
        <dbReference type="ChEBI" id="CHEBI:65314"/>
        <dbReference type="ChEBI" id="CHEBI:74486"/>
        <dbReference type="EC" id="2.1.1.177"/>
    </reaction>
</comment>
<dbReference type="GO" id="GO:0070038">
    <property type="term" value="F:rRNA (pseudouridine-N3-)-methyltransferase activity"/>
    <property type="evidence" value="ECO:0007669"/>
    <property type="project" value="UniProtKB-UniRule"/>
</dbReference>
<dbReference type="PANTHER" id="PTHR33603">
    <property type="entry name" value="METHYLTRANSFERASE"/>
    <property type="match status" value="1"/>
</dbReference>
<gene>
    <name evidence="7" type="primary">ybeA</name>
    <name evidence="6" type="synonym">rlmH</name>
    <name evidence="7" type="ORF">SDENCHOL_10415</name>
</gene>
<dbReference type="AlphaFoldDB" id="A0A7Z7MU87"/>
<dbReference type="PANTHER" id="PTHR33603:SF1">
    <property type="entry name" value="RIBOSOMAL RNA LARGE SUBUNIT METHYLTRANSFERASE H"/>
    <property type="match status" value="1"/>
</dbReference>
<protein>
    <recommendedName>
        <fullName evidence="6">Ribosomal RNA large subunit methyltransferase H</fullName>
        <ecNumber evidence="6">2.1.1.177</ecNumber>
    </recommendedName>
    <alternativeName>
        <fullName evidence="6">23S rRNA (pseudouridine1915-N3)-methyltransferase</fullName>
    </alternativeName>
    <alternativeName>
        <fullName evidence="6">23S rRNA m3Psi1915 methyltransferase</fullName>
    </alternativeName>
    <alternativeName>
        <fullName evidence="6">rRNA (pseudouridine-N3-)-methyltransferase RlmH</fullName>
    </alternativeName>
</protein>
<dbReference type="InterPro" id="IPR029028">
    <property type="entry name" value="Alpha/beta_knot_MTases"/>
</dbReference>
<evidence type="ECO:0000313" key="7">
    <source>
        <dbReference type="EMBL" id="SMB21859.1"/>
    </source>
</evidence>
<dbReference type="Proteomes" id="UP000242886">
    <property type="component" value="Chromosome SDENCHOL"/>
</dbReference>
<feature type="binding site" evidence="6">
    <location>
        <position position="73"/>
    </location>
    <ligand>
        <name>S-adenosyl-L-methionine</name>
        <dbReference type="ChEBI" id="CHEBI:59789"/>
    </ligand>
</feature>
<sequence>MKLHILAVGTRMPAWVQAAYDDFARRMPREMPLALLEIKPEPRSGGKPVAALMAAEAARLRAALPTRCRKVILDERGADLTTQGLTRRLEAWLAGGEDVAILIGGPDGLAENIKQEADETLRLSSLTLPHPLVRVLLAEALYRASSLLKGHPYHRG</sequence>
<accession>A0A7Z7MU87</accession>
<evidence type="ECO:0000256" key="4">
    <source>
        <dbReference type="ARBA" id="ARBA00022691"/>
    </source>
</evidence>
<dbReference type="RefSeq" id="WP_154715821.1">
    <property type="nucleotide sequence ID" value="NZ_LT837803.1"/>
</dbReference>
<evidence type="ECO:0000313" key="8">
    <source>
        <dbReference type="Proteomes" id="UP000242886"/>
    </source>
</evidence>
<keyword evidence="6" id="KW-0963">Cytoplasm</keyword>
<dbReference type="NCBIfam" id="NF000986">
    <property type="entry name" value="PRK00103.1-4"/>
    <property type="match status" value="1"/>
</dbReference>
<dbReference type="Gene3D" id="3.40.1280.10">
    <property type="match status" value="1"/>
</dbReference>
<dbReference type="InterPro" id="IPR003742">
    <property type="entry name" value="RlmH-like"/>
</dbReference>
<keyword evidence="1 6" id="KW-0698">rRNA processing</keyword>
<dbReference type="HAMAP" id="MF_00658">
    <property type="entry name" value="23SrRNA_methyltr_H"/>
    <property type="match status" value="1"/>
</dbReference>
<keyword evidence="2 6" id="KW-0489">Methyltransferase</keyword>
<dbReference type="GO" id="GO:0005737">
    <property type="term" value="C:cytoplasm"/>
    <property type="evidence" value="ECO:0007669"/>
    <property type="project" value="UniProtKB-SubCell"/>
</dbReference>
<keyword evidence="4 6" id="KW-0949">S-adenosyl-L-methionine</keyword>
<dbReference type="InterPro" id="IPR029026">
    <property type="entry name" value="tRNA_m1G_MTases_N"/>
</dbReference>
<evidence type="ECO:0000256" key="5">
    <source>
        <dbReference type="ARBA" id="ARBA00038303"/>
    </source>
</evidence>
<evidence type="ECO:0000256" key="2">
    <source>
        <dbReference type="ARBA" id="ARBA00022603"/>
    </source>
</evidence>